<organism evidence="1 2">
    <name type="scientific">Acaulospora colombiana</name>
    <dbReference type="NCBI Taxonomy" id="27376"/>
    <lineage>
        <taxon>Eukaryota</taxon>
        <taxon>Fungi</taxon>
        <taxon>Fungi incertae sedis</taxon>
        <taxon>Mucoromycota</taxon>
        <taxon>Glomeromycotina</taxon>
        <taxon>Glomeromycetes</taxon>
        <taxon>Diversisporales</taxon>
        <taxon>Acaulosporaceae</taxon>
        <taxon>Acaulospora</taxon>
    </lineage>
</organism>
<protein>
    <submittedName>
        <fullName evidence="1">3722_t:CDS:1</fullName>
    </submittedName>
</protein>
<comment type="caution">
    <text evidence="1">The sequence shown here is derived from an EMBL/GenBank/DDBJ whole genome shotgun (WGS) entry which is preliminary data.</text>
</comment>
<name>A0ACA9LFS9_9GLOM</name>
<dbReference type="EMBL" id="CAJVPT010005806">
    <property type="protein sequence ID" value="CAG8524208.1"/>
    <property type="molecule type" value="Genomic_DNA"/>
</dbReference>
<accession>A0ACA9LFS9</accession>
<dbReference type="Proteomes" id="UP000789525">
    <property type="component" value="Unassembled WGS sequence"/>
</dbReference>
<reference evidence="1" key="1">
    <citation type="submission" date="2021-06" db="EMBL/GenBank/DDBJ databases">
        <authorList>
            <person name="Kallberg Y."/>
            <person name="Tangrot J."/>
            <person name="Rosling A."/>
        </authorList>
    </citation>
    <scope>NUCLEOTIDE SEQUENCE</scope>
    <source>
        <strain evidence="1">CL356</strain>
    </source>
</reference>
<evidence type="ECO:0000313" key="2">
    <source>
        <dbReference type="Proteomes" id="UP000789525"/>
    </source>
</evidence>
<evidence type="ECO:0000313" key="1">
    <source>
        <dbReference type="EMBL" id="CAG8524208.1"/>
    </source>
</evidence>
<proteinExistence type="predicted"/>
<gene>
    <name evidence="1" type="ORF">ACOLOM_LOCUS3793</name>
</gene>
<keyword evidence="2" id="KW-1185">Reference proteome</keyword>
<sequence length="368" mass="42309">MNEKSANSGYRDPSCRETEGLSDYNGAKDRITEYGLDAPAARWLNWLERNNIETCPKIGSLCAKFVAWIRLNEQFLIDDKSGYNTPPMYGDYEAQRHWMEITLHIPISQWYYYDLEWWGLDYPPLTAYVSWICATFGIIFFPFLDSFEHISQVVLRMFPLQRGLYEDKVSNIWCAVNVVIKLRETFEIQSLTWISLVTTLLAVLPSCLHLGSSSNKRGLIYGLANSSLAFFMFSFQVHEKSILLPALPITLLILNEPFWGCNTNNFPLELSEVEIQITETDYNPQFLQNMLPKLDWSALVKTARKIGITSIPEVLPEALTEDLDEGFLRNLHRALLETHVQQGKMVCPNCKHVYSIRDGIPNMLLSET</sequence>